<evidence type="ECO:0000313" key="7">
    <source>
        <dbReference type="EMBL" id="KPK64529.1"/>
    </source>
</evidence>
<dbReference type="AlphaFoldDB" id="A0A0S8FW19"/>
<dbReference type="EMBL" id="LJUJ01000002">
    <property type="protein sequence ID" value="KPK64529.1"/>
    <property type="molecule type" value="Genomic_DNA"/>
</dbReference>
<evidence type="ECO:0000256" key="4">
    <source>
        <dbReference type="ARBA" id="ARBA00023136"/>
    </source>
</evidence>
<evidence type="ECO:0000256" key="1">
    <source>
        <dbReference type="ARBA" id="ARBA00022475"/>
    </source>
</evidence>
<gene>
    <name evidence="7" type="ORF">AMJ83_02150</name>
</gene>
<keyword evidence="4 5" id="KW-0472">Membrane</keyword>
<proteinExistence type="predicted"/>
<comment type="caution">
    <text evidence="7">The sequence shown here is derived from an EMBL/GenBank/DDBJ whole genome shotgun (WGS) entry which is preliminary data.</text>
</comment>
<keyword evidence="3 5" id="KW-1133">Transmembrane helix</keyword>
<name>A0A0S8FW19_UNCW3</name>
<protein>
    <recommendedName>
        <fullName evidence="6">Lipopolysaccharide assembly protein A domain-containing protein</fullName>
    </recommendedName>
</protein>
<dbReference type="STRING" id="1703779.AMJ83_02150"/>
<dbReference type="Pfam" id="PF06305">
    <property type="entry name" value="LapA_dom"/>
    <property type="match status" value="1"/>
</dbReference>
<evidence type="ECO:0000256" key="5">
    <source>
        <dbReference type="SAM" id="Phobius"/>
    </source>
</evidence>
<keyword evidence="2 5" id="KW-0812">Transmembrane</keyword>
<sequence length="67" mass="7503">MKAKGIIIIILTIIALILIVQNTEIVPLQLLFWRVWMSRIVMIVLMLAIGFGIGYVLAAAGRKKPKQ</sequence>
<organism evidence="7 8">
    <name type="scientific">candidate division WOR_3 bacterium SM23_42</name>
    <dbReference type="NCBI Taxonomy" id="1703779"/>
    <lineage>
        <taxon>Bacteria</taxon>
        <taxon>Bacteria division WOR-3</taxon>
    </lineage>
</organism>
<evidence type="ECO:0000313" key="8">
    <source>
        <dbReference type="Proteomes" id="UP000051373"/>
    </source>
</evidence>
<feature type="transmembrane region" description="Helical" evidence="5">
    <location>
        <begin position="7"/>
        <end position="30"/>
    </location>
</feature>
<evidence type="ECO:0000256" key="3">
    <source>
        <dbReference type="ARBA" id="ARBA00022989"/>
    </source>
</evidence>
<dbReference type="Proteomes" id="UP000051373">
    <property type="component" value="Unassembled WGS sequence"/>
</dbReference>
<feature type="transmembrane region" description="Helical" evidence="5">
    <location>
        <begin position="36"/>
        <end position="58"/>
    </location>
</feature>
<accession>A0A0S8FW19</accession>
<dbReference type="GO" id="GO:0005886">
    <property type="term" value="C:plasma membrane"/>
    <property type="evidence" value="ECO:0007669"/>
    <property type="project" value="InterPro"/>
</dbReference>
<evidence type="ECO:0000256" key="2">
    <source>
        <dbReference type="ARBA" id="ARBA00022692"/>
    </source>
</evidence>
<feature type="domain" description="Lipopolysaccharide assembly protein A" evidence="6">
    <location>
        <begin position="21"/>
        <end position="59"/>
    </location>
</feature>
<evidence type="ECO:0000259" key="6">
    <source>
        <dbReference type="Pfam" id="PF06305"/>
    </source>
</evidence>
<dbReference type="InterPro" id="IPR010445">
    <property type="entry name" value="LapA_dom"/>
</dbReference>
<reference evidence="7 8" key="1">
    <citation type="journal article" date="2015" name="Microbiome">
        <title>Genomic resolution of linkages in carbon, nitrogen, and sulfur cycling among widespread estuary sediment bacteria.</title>
        <authorList>
            <person name="Baker B.J."/>
            <person name="Lazar C.S."/>
            <person name="Teske A.P."/>
            <person name="Dick G.J."/>
        </authorList>
    </citation>
    <scope>NUCLEOTIDE SEQUENCE [LARGE SCALE GENOMIC DNA]</scope>
    <source>
        <strain evidence="7">SM23_42</strain>
    </source>
</reference>
<keyword evidence="1" id="KW-1003">Cell membrane</keyword>